<sequence length="256" mass="28232">MNRSTPGSPVDNQSRALSRRRCLGVAHTHEVTQAHGACASAQPHARVYPSLWKTNELWGGCAACTMSEMNELSELYEESNDLQMDVIPGESDLPHMEVGGGSRELSPNPSRAGAPPQLEEEGPMEEEATQPMAEPQGPRGLASRPSPGEQPGQIAGPDFESEDEGEEFDVWEDDYDYPEEEPLSGAGYRVSAALEEANKMFLRTSRAREAALDGGFQMHYEKTPFDQLAFIEELFSLMVVNRLTEELGCDEIIDRE</sequence>
<evidence type="ECO:0000313" key="1">
    <source>
        <dbReference type="Ensembl" id="ENSOARP00020007825.2"/>
    </source>
</evidence>
<reference evidence="1" key="2">
    <citation type="submission" date="2025-08" db="UniProtKB">
        <authorList>
            <consortium name="Ensembl"/>
        </authorList>
    </citation>
    <scope>IDENTIFICATION</scope>
</reference>
<dbReference type="Ensembl" id="ENSOART00020009474.2">
    <property type="protein sequence ID" value="ENSOARP00020007825.2"/>
    <property type="gene ID" value="ENSOARG00020006136.2"/>
</dbReference>
<reference evidence="1" key="1">
    <citation type="submission" date="2020-11" db="EMBL/GenBank/DDBJ databases">
        <authorList>
            <person name="Davenport K.M."/>
            <person name="Bickhart D.M."/>
            <person name="Smith T.P.L."/>
            <person name="Murdoch B.M."/>
            <person name="Rosen B.D."/>
        </authorList>
    </citation>
    <scope>NUCLEOTIDE SEQUENCE [LARGE SCALE GENOMIC DNA]</scope>
    <source>
        <strain evidence="1">OAR_USU_Benz2616</strain>
    </source>
</reference>
<proteinExistence type="predicted"/>
<name>A0AC11B3S7_SHEEP</name>
<accession>A0AC11B3S7</accession>
<protein>
    <submittedName>
        <fullName evidence="1">Uncharacterized protein</fullName>
    </submittedName>
</protein>
<reference evidence="1" key="3">
    <citation type="submission" date="2025-09" db="UniProtKB">
        <authorList>
            <consortium name="Ensembl"/>
        </authorList>
    </citation>
    <scope>IDENTIFICATION</scope>
</reference>
<organism evidence="1">
    <name type="scientific">Ovis aries</name>
    <name type="common">Sheep</name>
    <dbReference type="NCBI Taxonomy" id="9940"/>
    <lineage>
        <taxon>Eukaryota</taxon>
        <taxon>Metazoa</taxon>
        <taxon>Chordata</taxon>
        <taxon>Craniata</taxon>
        <taxon>Vertebrata</taxon>
        <taxon>Euteleostomi</taxon>
        <taxon>Mammalia</taxon>
        <taxon>Eutheria</taxon>
        <taxon>Laurasiatheria</taxon>
        <taxon>Artiodactyla</taxon>
        <taxon>Ruminantia</taxon>
        <taxon>Pecora</taxon>
        <taxon>Bovidae</taxon>
        <taxon>Caprinae</taxon>
        <taxon>Ovis</taxon>
    </lineage>
</organism>
<gene>
    <name evidence="1" type="primary">EID1</name>
</gene>